<feature type="domain" description="Carbohydrate kinase PfkB" evidence="6">
    <location>
        <begin position="4"/>
        <end position="292"/>
    </location>
</feature>
<protein>
    <submittedName>
        <fullName evidence="7">Fructokinase</fullName>
    </submittedName>
    <submittedName>
        <fullName evidence="8">Sugar kinase</fullName>
    </submittedName>
</protein>
<evidence type="ECO:0000313" key="10">
    <source>
        <dbReference type="Proteomes" id="UP000297288"/>
    </source>
</evidence>
<dbReference type="Proteomes" id="UP000297288">
    <property type="component" value="Unassembled WGS sequence"/>
</dbReference>
<dbReference type="RefSeq" id="WP_091405804.1">
    <property type="nucleotide sequence ID" value="NZ_FMYV01000014.1"/>
</dbReference>
<evidence type="ECO:0000256" key="3">
    <source>
        <dbReference type="ARBA" id="ARBA00022741"/>
    </source>
</evidence>
<name>A0A1G6QN75_9BACT</name>
<accession>A0A1G6QN75</accession>
<evidence type="ECO:0000259" key="6">
    <source>
        <dbReference type="Pfam" id="PF00294"/>
    </source>
</evidence>
<evidence type="ECO:0000256" key="4">
    <source>
        <dbReference type="ARBA" id="ARBA00022777"/>
    </source>
</evidence>
<keyword evidence="3" id="KW-0547">Nucleotide-binding</keyword>
<proteinExistence type="inferred from homology"/>
<reference evidence="7 9" key="1">
    <citation type="submission" date="2016-10" db="EMBL/GenBank/DDBJ databases">
        <authorList>
            <person name="de Groot N.N."/>
        </authorList>
    </citation>
    <scope>NUCLEOTIDE SEQUENCE [LARGE SCALE GENOMIC DNA]</scope>
    <source>
        <strain evidence="7 9">WG14</strain>
    </source>
</reference>
<evidence type="ECO:0000256" key="2">
    <source>
        <dbReference type="ARBA" id="ARBA00022679"/>
    </source>
</evidence>
<dbReference type="STRING" id="28234.SAMN04488588_2122"/>
<dbReference type="Gene3D" id="6.10.140.490">
    <property type="match status" value="1"/>
</dbReference>
<dbReference type="PANTHER" id="PTHR43085">
    <property type="entry name" value="HEXOKINASE FAMILY MEMBER"/>
    <property type="match status" value="1"/>
</dbReference>
<keyword evidence="5" id="KW-0067">ATP-binding</keyword>
<dbReference type="Pfam" id="PF00294">
    <property type="entry name" value="PfkB"/>
    <property type="match status" value="1"/>
</dbReference>
<dbReference type="InterPro" id="IPR002173">
    <property type="entry name" value="Carboh/pur_kinase_PfkB_CS"/>
</dbReference>
<dbReference type="InterPro" id="IPR050306">
    <property type="entry name" value="PfkB_Carbo_kinase"/>
</dbReference>
<evidence type="ECO:0000313" key="8">
    <source>
        <dbReference type="EMBL" id="TGG86683.1"/>
    </source>
</evidence>
<keyword evidence="4 7" id="KW-0418">Kinase</keyword>
<dbReference type="AlphaFoldDB" id="A0A1G6QN75"/>
<gene>
    <name evidence="8" type="ORF">E4650_09995</name>
    <name evidence="7" type="ORF">SAMN04488588_2122</name>
</gene>
<dbReference type="GO" id="GO:0005524">
    <property type="term" value="F:ATP binding"/>
    <property type="evidence" value="ECO:0007669"/>
    <property type="project" value="UniProtKB-KW"/>
</dbReference>
<dbReference type="Proteomes" id="UP000199322">
    <property type="component" value="Unassembled WGS sequence"/>
</dbReference>
<dbReference type="EMBL" id="SRME01000010">
    <property type="protein sequence ID" value="TGG86683.1"/>
    <property type="molecule type" value="Genomic_DNA"/>
</dbReference>
<dbReference type="CDD" id="cd01166">
    <property type="entry name" value="KdgK"/>
    <property type="match status" value="1"/>
</dbReference>
<evidence type="ECO:0000256" key="5">
    <source>
        <dbReference type="ARBA" id="ARBA00022840"/>
    </source>
</evidence>
<dbReference type="Gene3D" id="3.40.1190.30">
    <property type="match status" value="1"/>
</dbReference>
<keyword evidence="9" id="KW-1185">Reference proteome</keyword>
<dbReference type="PANTHER" id="PTHR43085:SF1">
    <property type="entry name" value="PSEUDOURIDINE KINASE-RELATED"/>
    <property type="match status" value="1"/>
</dbReference>
<sequence length="310" mass="34805">MFDFISFGEILIDMISTDYVNGLKNSNVFEKHFGGSPANIAMNISSQGFSTSVISKIGNDPFGDYILSRMKKSKVNTDFIKIDDDYNTDIVFVLKSQFSPEFYPYRSSSLNLEVNDEAIEAVKNAKIFHFSTWSLSSDNNLEILLKLLKVAKENDTYVGFDPNYRKILWHSSIDIQNAMKIILPYCDLVKPSDDDAKYIFGERSIDKYIEIFHELGAKNVILTLGKDGSIVSSGEEKRSQPSFAKEVVDTTGAGDAFWSGTYIGFIENFDIFNAAKLGNAFSAENLKKVGAVLRLKNYHDLIDKYIQKGG</sequence>
<evidence type="ECO:0000313" key="7">
    <source>
        <dbReference type="EMBL" id="SDC93514.1"/>
    </source>
</evidence>
<dbReference type="EMBL" id="FMYV01000014">
    <property type="protein sequence ID" value="SDC93514.1"/>
    <property type="molecule type" value="Genomic_DNA"/>
</dbReference>
<dbReference type="InterPro" id="IPR029056">
    <property type="entry name" value="Ribokinase-like"/>
</dbReference>
<keyword evidence="2" id="KW-0808">Transferase</keyword>
<dbReference type="GO" id="GO:0016301">
    <property type="term" value="F:kinase activity"/>
    <property type="evidence" value="ECO:0007669"/>
    <property type="project" value="UniProtKB-KW"/>
</dbReference>
<evidence type="ECO:0000313" key="9">
    <source>
        <dbReference type="Proteomes" id="UP000199322"/>
    </source>
</evidence>
<dbReference type="SUPFAM" id="SSF53613">
    <property type="entry name" value="Ribokinase-like"/>
    <property type="match status" value="1"/>
</dbReference>
<organism evidence="7 9">
    <name type="scientific">Geotoga petraea</name>
    <dbReference type="NCBI Taxonomy" id="28234"/>
    <lineage>
        <taxon>Bacteria</taxon>
        <taxon>Thermotogati</taxon>
        <taxon>Thermotogota</taxon>
        <taxon>Thermotogae</taxon>
        <taxon>Petrotogales</taxon>
        <taxon>Petrotogaceae</taxon>
        <taxon>Geotoga</taxon>
    </lineage>
</organism>
<dbReference type="PROSITE" id="PS00583">
    <property type="entry name" value="PFKB_KINASES_1"/>
    <property type="match status" value="1"/>
</dbReference>
<dbReference type="Gene3D" id="3.40.1620.20">
    <property type="match status" value="1"/>
</dbReference>
<dbReference type="OrthoDB" id="9813569at2"/>
<dbReference type="InterPro" id="IPR011611">
    <property type="entry name" value="PfkB_dom"/>
</dbReference>
<evidence type="ECO:0000256" key="1">
    <source>
        <dbReference type="ARBA" id="ARBA00010688"/>
    </source>
</evidence>
<comment type="similarity">
    <text evidence="1">Belongs to the carbohydrate kinase PfkB family.</text>
</comment>
<reference evidence="8 10" key="2">
    <citation type="submission" date="2019-04" db="EMBL/GenBank/DDBJ databases">
        <title>Draft genome sequence data and analysis of a Fermenting Bacterium, Geotoga petraea strain HO-Geo1, isolated from heavy-oil petroleum reservoir in Russia.</title>
        <authorList>
            <person name="Grouzdev D.S."/>
            <person name="Semenova E.M."/>
            <person name="Sokolova D.S."/>
            <person name="Tourova T.P."/>
            <person name="Poltaraus A.B."/>
            <person name="Nazina T.N."/>
        </authorList>
    </citation>
    <scope>NUCLEOTIDE SEQUENCE [LARGE SCALE GENOMIC DNA]</scope>
    <source>
        <strain evidence="8 10">HO-Geo1</strain>
    </source>
</reference>